<accession>A0A670JN94</accession>
<proteinExistence type="predicted"/>
<feature type="region of interest" description="Disordered" evidence="1">
    <location>
        <begin position="1"/>
        <end position="166"/>
    </location>
</feature>
<reference evidence="2" key="2">
    <citation type="submission" date="2025-08" db="UniProtKB">
        <authorList>
            <consortium name="Ensembl"/>
        </authorList>
    </citation>
    <scope>IDENTIFICATION</scope>
</reference>
<dbReference type="GeneTree" id="ENSGT00940000156399"/>
<evidence type="ECO:0008006" key="4">
    <source>
        <dbReference type="Google" id="ProtNLM"/>
    </source>
</evidence>
<dbReference type="AlphaFoldDB" id="A0A670JN94"/>
<dbReference type="Ensembl" id="ENSPMRT00000026469.1">
    <property type="protein sequence ID" value="ENSPMRP00000024949.1"/>
    <property type="gene ID" value="ENSPMRG00000016122.1"/>
</dbReference>
<evidence type="ECO:0000256" key="1">
    <source>
        <dbReference type="SAM" id="MobiDB-lite"/>
    </source>
</evidence>
<dbReference type="Proteomes" id="UP000472272">
    <property type="component" value="Chromosome 11"/>
</dbReference>
<feature type="compositionally biased region" description="Basic and acidic residues" evidence="1">
    <location>
        <begin position="77"/>
        <end position="92"/>
    </location>
</feature>
<evidence type="ECO:0000313" key="2">
    <source>
        <dbReference type="Ensembl" id="ENSPMRP00000024949.1"/>
    </source>
</evidence>
<sequence>MGEKVSAEQQLRQDYGGGRRVSSSSSSSSGSQTLSEEGDGDASAGQLGGTGFAAPLSRGAPQRQVAAAAASFPLAGEKGDHVLGEGQRRRGSEEEEDSASGGGGGHFRPESDASLEEQDEELDSILSPPSMPFRKSSNPEVSSGPSKPLKFKRQLSEDGRPFRRGSLGGALTGRYLLPNAVTQQSWQTGETSNLVRMRSQALGQSAPSLTASLKELSLPRRGSFCRTSNRKSLICNGQSPAMPRPHSPLSAHAGKFHCFHRLKREIL</sequence>
<keyword evidence="3" id="KW-1185">Reference proteome</keyword>
<evidence type="ECO:0000313" key="3">
    <source>
        <dbReference type="Proteomes" id="UP000472272"/>
    </source>
</evidence>
<feature type="compositionally biased region" description="Polar residues" evidence="1">
    <location>
        <begin position="135"/>
        <end position="145"/>
    </location>
</feature>
<organism evidence="2 3">
    <name type="scientific">Podarcis muralis</name>
    <name type="common">Wall lizard</name>
    <name type="synonym">Lacerta muralis</name>
    <dbReference type="NCBI Taxonomy" id="64176"/>
    <lineage>
        <taxon>Eukaryota</taxon>
        <taxon>Metazoa</taxon>
        <taxon>Chordata</taxon>
        <taxon>Craniata</taxon>
        <taxon>Vertebrata</taxon>
        <taxon>Euteleostomi</taxon>
        <taxon>Lepidosauria</taxon>
        <taxon>Squamata</taxon>
        <taxon>Bifurcata</taxon>
        <taxon>Unidentata</taxon>
        <taxon>Episquamata</taxon>
        <taxon>Laterata</taxon>
        <taxon>Lacertibaenia</taxon>
        <taxon>Lacertidae</taxon>
        <taxon>Podarcis</taxon>
    </lineage>
</organism>
<protein>
    <recommendedName>
        <fullName evidence="4">Microtubule associated serine/threonine kinase family member 4</fullName>
    </recommendedName>
</protein>
<feature type="compositionally biased region" description="Acidic residues" evidence="1">
    <location>
        <begin position="113"/>
        <end position="123"/>
    </location>
</feature>
<name>A0A670JN94_PODMU</name>
<feature type="compositionally biased region" description="Low complexity" evidence="1">
    <location>
        <begin position="20"/>
        <end position="31"/>
    </location>
</feature>
<reference evidence="2 3" key="1">
    <citation type="journal article" date="2019" name="Proc. Natl. Acad. Sci. U.S.A.">
        <title>Regulatory changes in pterin and carotenoid genes underlie balanced color polymorphisms in the wall lizard.</title>
        <authorList>
            <person name="Andrade P."/>
            <person name="Pinho C."/>
            <person name="Perez I de Lanuza G."/>
            <person name="Afonso S."/>
            <person name="Brejcha J."/>
            <person name="Rubin C.J."/>
            <person name="Wallerman O."/>
            <person name="Pereira P."/>
            <person name="Sabatino S.J."/>
            <person name="Bellati A."/>
            <person name="Pellitteri-Rosa D."/>
            <person name="Bosakova Z."/>
            <person name="Bunikis I."/>
            <person name="Carretero M.A."/>
            <person name="Feiner N."/>
            <person name="Marsik P."/>
            <person name="Pauperio F."/>
            <person name="Salvi D."/>
            <person name="Soler L."/>
            <person name="While G.M."/>
            <person name="Uller T."/>
            <person name="Font E."/>
            <person name="Andersson L."/>
            <person name="Carneiro M."/>
        </authorList>
    </citation>
    <scope>NUCLEOTIDE SEQUENCE</scope>
</reference>
<reference evidence="2" key="3">
    <citation type="submission" date="2025-09" db="UniProtKB">
        <authorList>
            <consortium name="Ensembl"/>
        </authorList>
    </citation>
    <scope>IDENTIFICATION</scope>
</reference>